<evidence type="ECO:0000256" key="1">
    <source>
        <dbReference type="SAM" id="Phobius"/>
    </source>
</evidence>
<dbReference type="Proteomes" id="UP001165587">
    <property type="component" value="Unassembled WGS sequence"/>
</dbReference>
<protein>
    <submittedName>
        <fullName evidence="3">DUF2510 domain-containing protein</fullName>
    </submittedName>
</protein>
<feature type="transmembrane region" description="Helical" evidence="1">
    <location>
        <begin position="100"/>
        <end position="118"/>
    </location>
</feature>
<dbReference type="EMBL" id="JANLCK010000018">
    <property type="protein sequence ID" value="MCS5727979.1"/>
    <property type="molecule type" value="Genomic_DNA"/>
</dbReference>
<comment type="caution">
    <text evidence="3">The sequence shown here is derived from an EMBL/GenBank/DDBJ whole genome shotgun (WGS) entry which is preliminary data.</text>
</comment>
<sequence>VAAASAPAAAVAAPLMRAPQAPYAPQTPHAPQGPPLGWYPAPGDVLRWWDGRRWTGLRVKNGVPGSDWATTEQPGAAWAFGGIFLGLAALQFLLGALGSIVSPNGIATLALAALWFAIAAQSQAVRRIPAPTGDAVVIDAVRPLPGEEEGPGAGWFPVAPRFTRWWTGTRWSQYTGTIYGVRPSFQGARAYRVLLIMSWILVGLGVLALLAGIILLVVAADSLWAAIGVIVIIGGVLIAVLGLVILLLTRYQRRILLLPTDPPQNKAPASHGQGIGAP</sequence>
<name>A0AA41XJN4_9MICO</name>
<evidence type="ECO:0000313" key="4">
    <source>
        <dbReference type="Proteomes" id="UP001165587"/>
    </source>
</evidence>
<organism evidence="3 4">
    <name type="scientific">Herbiconiux oxytropis</name>
    <dbReference type="NCBI Taxonomy" id="2970915"/>
    <lineage>
        <taxon>Bacteria</taxon>
        <taxon>Bacillati</taxon>
        <taxon>Actinomycetota</taxon>
        <taxon>Actinomycetes</taxon>
        <taxon>Micrococcales</taxon>
        <taxon>Microbacteriaceae</taxon>
        <taxon>Herbiconiux</taxon>
    </lineage>
</organism>
<accession>A0AA41XJN4</accession>
<feature type="non-terminal residue" evidence="3">
    <location>
        <position position="1"/>
    </location>
</feature>
<proteinExistence type="predicted"/>
<dbReference type="AlphaFoldDB" id="A0AA41XJN4"/>
<keyword evidence="4" id="KW-1185">Reference proteome</keyword>
<feature type="transmembrane region" description="Helical" evidence="1">
    <location>
        <begin position="193"/>
        <end position="217"/>
    </location>
</feature>
<keyword evidence="1" id="KW-0472">Membrane</keyword>
<evidence type="ECO:0000313" key="3">
    <source>
        <dbReference type="EMBL" id="MCS5727979.1"/>
    </source>
</evidence>
<feature type="transmembrane region" description="Helical" evidence="1">
    <location>
        <begin position="76"/>
        <end position="94"/>
    </location>
</feature>
<dbReference type="InterPro" id="IPR018929">
    <property type="entry name" value="DUF2510"/>
</dbReference>
<feature type="domain" description="DUF2510" evidence="2">
    <location>
        <begin position="37"/>
        <end position="61"/>
    </location>
</feature>
<dbReference type="RefSeq" id="WP_259531083.1">
    <property type="nucleotide sequence ID" value="NZ_JANLCK010000018.1"/>
</dbReference>
<keyword evidence="1" id="KW-0812">Transmembrane</keyword>
<keyword evidence="1" id="KW-1133">Transmembrane helix</keyword>
<dbReference type="Pfam" id="PF10708">
    <property type="entry name" value="DUF2510"/>
    <property type="match status" value="1"/>
</dbReference>
<feature type="transmembrane region" description="Helical" evidence="1">
    <location>
        <begin position="223"/>
        <end position="248"/>
    </location>
</feature>
<reference evidence="3" key="1">
    <citation type="submission" date="2022-08" db="EMBL/GenBank/DDBJ databases">
        <authorList>
            <person name="Deng Y."/>
            <person name="Han X.-F."/>
            <person name="Zhang Y.-Q."/>
        </authorList>
    </citation>
    <scope>NUCLEOTIDE SEQUENCE</scope>
    <source>
        <strain evidence="3">CPCC 203407</strain>
    </source>
</reference>
<gene>
    <name evidence="3" type="ORF">N1028_18935</name>
</gene>
<evidence type="ECO:0000259" key="2">
    <source>
        <dbReference type="Pfam" id="PF10708"/>
    </source>
</evidence>